<keyword evidence="3 5" id="KW-0521">NADP</keyword>
<reference evidence="7 8" key="1">
    <citation type="journal article" date="2016" name="Nat. Commun.">
        <title>Thousands of microbial genomes shed light on interconnected biogeochemical processes in an aquifer system.</title>
        <authorList>
            <person name="Anantharaman K."/>
            <person name="Brown C.T."/>
            <person name="Hug L.A."/>
            <person name="Sharon I."/>
            <person name="Castelle C.J."/>
            <person name="Probst A.J."/>
            <person name="Thomas B.C."/>
            <person name="Singh A."/>
            <person name="Wilkins M.J."/>
            <person name="Karaoz U."/>
            <person name="Brodie E.L."/>
            <person name="Williams K.H."/>
            <person name="Hubbard S.S."/>
            <person name="Banfield J.F."/>
        </authorList>
    </citation>
    <scope>NUCLEOTIDE SEQUENCE [LARGE SCALE GENOMIC DNA]</scope>
</reference>
<dbReference type="InterPro" id="IPR050097">
    <property type="entry name" value="Ferredoxin-NADP_redctase_2"/>
</dbReference>
<evidence type="ECO:0000259" key="6">
    <source>
        <dbReference type="Pfam" id="PF07992"/>
    </source>
</evidence>
<comment type="subunit">
    <text evidence="5">Homodimer.</text>
</comment>
<dbReference type="GO" id="GO:0004324">
    <property type="term" value="F:ferredoxin-NADP+ reductase activity"/>
    <property type="evidence" value="ECO:0007669"/>
    <property type="project" value="UniProtKB-UniRule"/>
</dbReference>
<comment type="similarity">
    <text evidence="5">Belongs to the ferredoxin--NADP reductase type 2 family.</text>
</comment>
<evidence type="ECO:0000256" key="5">
    <source>
        <dbReference type="HAMAP-Rule" id="MF_01685"/>
    </source>
</evidence>
<evidence type="ECO:0000256" key="4">
    <source>
        <dbReference type="ARBA" id="ARBA00023002"/>
    </source>
</evidence>
<keyword evidence="1 5" id="KW-0285">Flavoprotein</keyword>
<proteinExistence type="inferred from homology"/>
<dbReference type="InterPro" id="IPR022890">
    <property type="entry name" value="Fd--NADP_Rdtase_type_2"/>
</dbReference>
<accession>A0A1F7RR90</accession>
<dbReference type="GO" id="GO:0050661">
    <property type="term" value="F:NADP binding"/>
    <property type="evidence" value="ECO:0007669"/>
    <property type="project" value="UniProtKB-UniRule"/>
</dbReference>
<comment type="caution">
    <text evidence="5">Lacks conserved residue(s) required for the propagation of feature annotation.</text>
</comment>
<feature type="binding site" evidence="5">
    <location>
        <position position="48"/>
    </location>
    <ligand>
        <name>FAD</name>
        <dbReference type="ChEBI" id="CHEBI:57692"/>
    </ligand>
</feature>
<feature type="binding site" evidence="5">
    <location>
        <position position="88"/>
    </location>
    <ligand>
        <name>FAD</name>
        <dbReference type="ChEBI" id="CHEBI:57692"/>
    </ligand>
</feature>
<dbReference type="InterPro" id="IPR023753">
    <property type="entry name" value="FAD/NAD-binding_dom"/>
</dbReference>
<dbReference type="Proteomes" id="UP000178797">
    <property type="component" value="Unassembled WGS sequence"/>
</dbReference>
<dbReference type="InterPro" id="IPR036188">
    <property type="entry name" value="FAD/NAD-bd_sf"/>
</dbReference>
<evidence type="ECO:0000313" key="7">
    <source>
        <dbReference type="EMBL" id="OGL44052.1"/>
    </source>
</evidence>
<evidence type="ECO:0000256" key="3">
    <source>
        <dbReference type="ARBA" id="ARBA00022857"/>
    </source>
</evidence>
<dbReference type="PRINTS" id="PR00469">
    <property type="entry name" value="PNDRDTASEII"/>
</dbReference>
<evidence type="ECO:0000256" key="1">
    <source>
        <dbReference type="ARBA" id="ARBA00022630"/>
    </source>
</evidence>
<comment type="caution">
    <text evidence="7">The sequence shown here is derived from an EMBL/GenBank/DDBJ whole genome shotgun (WGS) entry which is preliminary data.</text>
</comment>
<keyword evidence="2 5" id="KW-0274">FAD</keyword>
<dbReference type="EC" id="1.18.1.2" evidence="5"/>
<feature type="binding site" evidence="5">
    <location>
        <position position="121"/>
    </location>
    <ligand>
        <name>FAD</name>
        <dbReference type="ChEBI" id="CHEBI:57692"/>
    </ligand>
</feature>
<dbReference type="EMBL" id="MGDE01000196">
    <property type="protein sequence ID" value="OGL44052.1"/>
    <property type="molecule type" value="Genomic_DNA"/>
</dbReference>
<dbReference type="PRINTS" id="PR00368">
    <property type="entry name" value="FADPNR"/>
</dbReference>
<protein>
    <recommendedName>
        <fullName evidence="5">Ferredoxin--NADP reductase</fullName>
        <shortName evidence="5">FNR</shortName>
        <shortName evidence="5">Fd-NADP(+) reductase</shortName>
        <ecNumber evidence="5">1.18.1.2</ecNumber>
    </recommendedName>
</protein>
<dbReference type="AlphaFoldDB" id="A0A1F7RR90"/>
<name>A0A1F7RR90_9BACT</name>
<gene>
    <name evidence="7" type="ORF">A2W05_03700</name>
</gene>
<comment type="catalytic activity">
    <reaction evidence="5">
        <text>2 reduced [2Fe-2S]-[ferredoxin] + NADP(+) + H(+) = 2 oxidized [2Fe-2S]-[ferredoxin] + NADPH</text>
        <dbReference type="Rhea" id="RHEA:20125"/>
        <dbReference type="Rhea" id="RHEA-COMP:10000"/>
        <dbReference type="Rhea" id="RHEA-COMP:10001"/>
        <dbReference type="ChEBI" id="CHEBI:15378"/>
        <dbReference type="ChEBI" id="CHEBI:33737"/>
        <dbReference type="ChEBI" id="CHEBI:33738"/>
        <dbReference type="ChEBI" id="CHEBI:57783"/>
        <dbReference type="ChEBI" id="CHEBI:58349"/>
        <dbReference type="EC" id="1.18.1.2"/>
    </reaction>
</comment>
<dbReference type="SUPFAM" id="SSF51905">
    <property type="entry name" value="FAD/NAD(P)-binding domain"/>
    <property type="match status" value="2"/>
</dbReference>
<dbReference type="HAMAP" id="MF_01685">
    <property type="entry name" value="FENR2"/>
    <property type="match status" value="1"/>
</dbReference>
<feature type="domain" description="FAD/NAD(P)-binding" evidence="6">
    <location>
        <begin position="7"/>
        <end position="300"/>
    </location>
</feature>
<sequence length="316" mass="34884">MATQKKFDVIIIGAGPAGLTAGIFCRMRKLSTLIIDYSEPGGQLTSIYPSKKIMDYPSYDRITALELADSMIRQTKKLGINFVSGESVDDIKPVKKGFNIMTSNSSYRTKAVILSMGIGVFKARELGIIGEKKLIGCGVSYGIPEIKSVKDKRILCVGGGNSSLEAALTAKDVAKEVILIHRNKFLEAYEFYKEAITNSKIKVKFHTELREILGTKQVEEVILYNCKEKKFEKLKIDMVVINIGLVPNFKKIKDWGLKVDNFGVKVDSEMKTSREGIFACGDMVSYKGKLKLLVSASGEGSIAAESAFKYIQKICS</sequence>
<dbReference type="GO" id="GO:0050660">
    <property type="term" value="F:flavin adenine dinucleotide binding"/>
    <property type="evidence" value="ECO:0007669"/>
    <property type="project" value="UniProtKB-UniRule"/>
</dbReference>
<dbReference type="Pfam" id="PF07992">
    <property type="entry name" value="Pyr_redox_2"/>
    <property type="match status" value="1"/>
</dbReference>
<evidence type="ECO:0000313" key="8">
    <source>
        <dbReference type="Proteomes" id="UP000178797"/>
    </source>
</evidence>
<organism evidence="7 8">
    <name type="scientific">Candidatus Schekmanbacteria bacterium RBG_16_38_10</name>
    <dbReference type="NCBI Taxonomy" id="1817879"/>
    <lineage>
        <taxon>Bacteria</taxon>
        <taxon>Candidatus Schekmaniibacteriota</taxon>
    </lineage>
</organism>
<feature type="binding site" evidence="5">
    <location>
        <position position="43"/>
    </location>
    <ligand>
        <name>FAD</name>
        <dbReference type="ChEBI" id="CHEBI:57692"/>
    </ligand>
</feature>
<dbReference type="PANTHER" id="PTHR48105">
    <property type="entry name" value="THIOREDOXIN REDUCTASE 1-RELATED-RELATED"/>
    <property type="match status" value="1"/>
</dbReference>
<feature type="binding site" evidence="5">
    <location>
        <position position="36"/>
    </location>
    <ligand>
        <name>FAD</name>
        <dbReference type="ChEBI" id="CHEBI:57692"/>
    </ligand>
</feature>
<comment type="cofactor">
    <cofactor evidence="5">
        <name>FAD</name>
        <dbReference type="ChEBI" id="CHEBI:57692"/>
    </cofactor>
    <text evidence="5">Binds 1 FAD per subunit.</text>
</comment>
<dbReference type="Gene3D" id="3.50.50.60">
    <property type="entry name" value="FAD/NAD(P)-binding domain"/>
    <property type="match status" value="2"/>
</dbReference>
<evidence type="ECO:0000256" key="2">
    <source>
        <dbReference type="ARBA" id="ARBA00022827"/>
    </source>
</evidence>
<feature type="binding site" evidence="5">
    <location>
        <position position="282"/>
    </location>
    <ligand>
        <name>FAD</name>
        <dbReference type="ChEBI" id="CHEBI:57692"/>
    </ligand>
</feature>
<keyword evidence="4 5" id="KW-0560">Oxidoreductase</keyword>